<keyword evidence="3" id="KW-0812">Transmembrane</keyword>
<evidence type="ECO:0000256" key="7">
    <source>
        <dbReference type="SAM" id="SignalP"/>
    </source>
</evidence>
<dbReference type="OrthoDB" id="9804152at2"/>
<accession>A0A916YL91</accession>
<dbReference type="RefSeq" id="WP_082924356.1">
    <property type="nucleotide sequence ID" value="NZ_BMIO01000007.1"/>
</dbReference>
<dbReference type="Pfam" id="PF04011">
    <property type="entry name" value="LemA"/>
    <property type="match status" value="1"/>
</dbReference>
<dbReference type="GO" id="GO:0016020">
    <property type="term" value="C:membrane"/>
    <property type="evidence" value="ECO:0007669"/>
    <property type="project" value="UniProtKB-SubCell"/>
</dbReference>
<name>A0A916YL91_9SPHN</name>
<keyword evidence="9" id="KW-1185">Reference proteome</keyword>
<feature type="chain" id="PRO_5037058415" evidence="7">
    <location>
        <begin position="31"/>
        <end position="229"/>
    </location>
</feature>
<dbReference type="SUPFAM" id="SSF140478">
    <property type="entry name" value="LemA-like"/>
    <property type="match status" value="1"/>
</dbReference>
<evidence type="ECO:0000313" key="9">
    <source>
        <dbReference type="Proteomes" id="UP000598997"/>
    </source>
</evidence>
<dbReference type="Proteomes" id="UP000598997">
    <property type="component" value="Unassembled WGS sequence"/>
</dbReference>
<comment type="caution">
    <text evidence="8">The sequence shown here is derived from an EMBL/GenBank/DDBJ whole genome shotgun (WGS) entry which is preliminary data.</text>
</comment>
<evidence type="ECO:0000256" key="3">
    <source>
        <dbReference type="ARBA" id="ARBA00022692"/>
    </source>
</evidence>
<gene>
    <name evidence="8" type="ORF">GCM10010989_23550</name>
</gene>
<comment type="subcellular location">
    <subcellularLocation>
        <location evidence="1">Membrane</location>
        <topology evidence="1">Single-pass membrane protein</topology>
    </subcellularLocation>
</comment>
<evidence type="ECO:0000256" key="5">
    <source>
        <dbReference type="ARBA" id="ARBA00023136"/>
    </source>
</evidence>
<keyword evidence="7" id="KW-0732">Signal</keyword>
<dbReference type="PANTHER" id="PTHR34478:SF2">
    <property type="entry name" value="MEMBRANE PROTEIN"/>
    <property type="match status" value="1"/>
</dbReference>
<protein>
    <submittedName>
        <fullName evidence="8">LemA protein</fullName>
    </submittedName>
</protein>
<reference evidence="8 9" key="1">
    <citation type="journal article" date="2014" name="Int. J. Syst. Evol. Microbiol.">
        <title>Complete genome sequence of Corynebacterium casei LMG S-19264T (=DSM 44701T), isolated from a smear-ripened cheese.</title>
        <authorList>
            <consortium name="US DOE Joint Genome Institute (JGI-PGF)"/>
            <person name="Walter F."/>
            <person name="Albersmeier A."/>
            <person name="Kalinowski J."/>
            <person name="Ruckert C."/>
        </authorList>
    </citation>
    <scope>NUCLEOTIDE SEQUENCE [LARGE SCALE GENOMIC DNA]</scope>
    <source>
        <strain evidence="8 9">CGMCC 1.15358</strain>
    </source>
</reference>
<comment type="similarity">
    <text evidence="2">Belongs to the LemA family.</text>
</comment>
<feature type="region of interest" description="Disordered" evidence="6">
    <location>
        <begin position="196"/>
        <end position="229"/>
    </location>
</feature>
<evidence type="ECO:0000313" key="8">
    <source>
        <dbReference type="EMBL" id="GGD48544.1"/>
    </source>
</evidence>
<dbReference type="EMBL" id="BMIO01000007">
    <property type="protein sequence ID" value="GGD48544.1"/>
    <property type="molecule type" value="Genomic_DNA"/>
</dbReference>
<sequence length="229" mass="24384">MTTGPFTRALRPLTRALRMAIAGLAALSLAACGINSVPTAEENAKARWADVQSAYQRRADLVPNLVATVQAAAASETQILTNVTEARARATSINITTDDLSNPEELRRFSEAQNQLTQALGQLRTVVENYPTLQSQARFADLMTALEGAENQINVARVRYNEAVQEYNTTIRTFPDVIGAKIIHGAEPMEPFNAAPGAETAPTVDFGTMSGEPAANDNTGADQPAAAAN</sequence>
<evidence type="ECO:0000256" key="1">
    <source>
        <dbReference type="ARBA" id="ARBA00004167"/>
    </source>
</evidence>
<dbReference type="InterPro" id="IPR007156">
    <property type="entry name" value="MamQ_LemA"/>
</dbReference>
<dbReference type="PANTHER" id="PTHR34478">
    <property type="entry name" value="PROTEIN LEMA"/>
    <property type="match status" value="1"/>
</dbReference>
<dbReference type="AlphaFoldDB" id="A0A916YL91"/>
<feature type="signal peptide" evidence="7">
    <location>
        <begin position="1"/>
        <end position="30"/>
    </location>
</feature>
<organism evidence="8 9">
    <name type="scientific">Croceicoccus pelagius</name>
    <dbReference type="NCBI Taxonomy" id="1703341"/>
    <lineage>
        <taxon>Bacteria</taxon>
        <taxon>Pseudomonadati</taxon>
        <taxon>Pseudomonadota</taxon>
        <taxon>Alphaproteobacteria</taxon>
        <taxon>Sphingomonadales</taxon>
        <taxon>Erythrobacteraceae</taxon>
        <taxon>Croceicoccus</taxon>
    </lineage>
</organism>
<evidence type="ECO:0000256" key="6">
    <source>
        <dbReference type="SAM" id="MobiDB-lite"/>
    </source>
</evidence>
<evidence type="ECO:0000256" key="4">
    <source>
        <dbReference type="ARBA" id="ARBA00022989"/>
    </source>
</evidence>
<evidence type="ECO:0000256" key="2">
    <source>
        <dbReference type="ARBA" id="ARBA00008854"/>
    </source>
</evidence>
<keyword evidence="4" id="KW-1133">Transmembrane helix</keyword>
<keyword evidence="5" id="KW-0472">Membrane</keyword>
<proteinExistence type="inferred from homology"/>
<dbReference type="Gene3D" id="1.20.1440.20">
    <property type="entry name" value="LemA-like domain"/>
    <property type="match status" value="1"/>
</dbReference>
<dbReference type="InterPro" id="IPR023353">
    <property type="entry name" value="LemA-like_dom_sf"/>
</dbReference>